<feature type="transmembrane region" description="Helical" evidence="2">
    <location>
        <begin position="260"/>
        <end position="281"/>
    </location>
</feature>
<protein>
    <submittedName>
        <fullName evidence="3">Uncharacterized protein</fullName>
    </submittedName>
</protein>
<evidence type="ECO:0000313" key="4">
    <source>
        <dbReference type="Proteomes" id="UP000005113"/>
    </source>
</evidence>
<keyword evidence="2" id="KW-0472">Membrane</keyword>
<gene>
    <name evidence="3" type="ORF">SapgrDRAFT_1087</name>
</gene>
<feature type="transmembrane region" description="Helical" evidence="2">
    <location>
        <begin position="139"/>
        <end position="161"/>
    </location>
</feature>
<feature type="transmembrane region" description="Helical" evidence="2">
    <location>
        <begin position="181"/>
        <end position="201"/>
    </location>
</feature>
<organism evidence="3 4">
    <name type="scientific">Saprospira grandis DSM 2844</name>
    <dbReference type="NCBI Taxonomy" id="694433"/>
    <lineage>
        <taxon>Bacteria</taxon>
        <taxon>Pseudomonadati</taxon>
        <taxon>Bacteroidota</taxon>
        <taxon>Saprospiria</taxon>
        <taxon>Saprospirales</taxon>
        <taxon>Saprospiraceae</taxon>
        <taxon>Saprospira</taxon>
    </lineage>
</organism>
<keyword evidence="2" id="KW-1133">Transmembrane helix</keyword>
<dbReference type="EMBL" id="JH719942">
    <property type="protein sequence ID" value="EJF52812.1"/>
    <property type="molecule type" value="Genomic_DNA"/>
</dbReference>
<evidence type="ECO:0000256" key="1">
    <source>
        <dbReference type="SAM" id="MobiDB-lite"/>
    </source>
</evidence>
<evidence type="ECO:0000313" key="3">
    <source>
        <dbReference type="EMBL" id="EJF52812.1"/>
    </source>
</evidence>
<accession>J0P5T7</accession>
<sequence>MGKKKYQNSVEKTLLECEAMIDHALAEGKKLPPGLLASLKKFKLYQDYVENGPVSDGSRNANGTHPFLEYSRRQTLGGMAHRSAQAEELHVPSQEDMINQLSMVHEDLTAAVYPAQPSSIVLLEEQKKSAFRFLGPIPLIQRMTFVAIIALLTFLGLFMFEEVDARSVNGNILDYQDPMKFLLNQLFILAIAAAGASFYALFEAYKYISNASFDAKYESMYWIRFILGIVSGVILAQFIFIDPTVYGGDASEVANPAQSLGGFITYKPILAFLGGFSARVVHKILTSLIESLETFISGSARDMVRAREEAAKLQMEERLANVKRENSVNQASQRFEAALKLLELQRKLEKTGDAQQVNSQLQAMINDELANVQSATGANVPNSFVAPTEDPFANNTNGENETYGFNPEDMPADLTVMPGDIPVPVATEESRDEFPAMPEELPEIPEYPENFGEELPPLDLNQEEEFKELDIPEGFNEIDQDIPLDPPPFKD</sequence>
<dbReference type="OrthoDB" id="982725at2"/>
<proteinExistence type="predicted"/>
<dbReference type="Proteomes" id="UP000005113">
    <property type="component" value="Unassembled WGS sequence"/>
</dbReference>
<dbReference type="HOGENOM" id="CLU_555357_0_0_10"/>
<evidence type="ECO:0000256" key="2">
    <source>
        <dbReference type="SAM" id="Phobius"/>
    </source>
</evidence>
<dbReference type="AlphaFoldDB" id="J0P5T7"/>
<feature type="region of interest" description="Disordered" evidence="1">
    <location>
        <begin position="472"/>
        <end position="491"/>
    </location>
</feature>
<reference evidence="4" key="1">
    <citation type="journal article" date="2012" name="Stand. Genomic Sci.">
        <title>Permanent draft genome sequence of the gliding predator Saprospira grandis strain Sa g1 (= HR1).</title>
        <authorList>
            <person name="Mavromatis K."/>
            <person name="Chertkov O."/>
            <person name="Lapidus A."/>
            <person name="Nolan M."/>
            <person name="Lucas S."/>
            <person name="Tice H."/>
            <person name="Del Rio T.G."/>
            <person name="Cheng J.F."/>
            <person name="Han C."/>
            <person name="Tapia R."/>
            <person name="Bruce D."/>
            <person name="Goodwin L.A."/>
            <person name="Pitluck S."/>
            <person name="Huntemann M."/>
            <person name="Liolios K."/>
            <person name="Pagani I."/>
            <person name="Ivanova N."/>
            <person name="Mikhailova N."/>
            <person name="Pati A."/>
            <person name="Chen A."/>
            <person name="Palaniappan K."/>
            <person name="Land M."/>
            <person name="Brambilla E.M."/>
            <person name="Rohde M."/>
            <person name="Spring S."/>
            <person name="Goker M."/>
            <person name="Detter J.C."/>
            <person name="Bristow J."/>
            <person name="Eisen J.A."/>
            <person name="Markowitz V."/>
            <person name="Hugenholtz P."/>
            <person name="Kyrpides N.C."/>
            <person name="Klenk H.P."/>
            <person name="Woyke T."/>
        </authorList>
    </citation>
    <scope>NUCLEOTIDE SEQUENCE [LARGE SCALE GENOMIC DNA]</scope>
    <source>
        <strain evidence="4">DSM 2844</strain>
    </source>
</reference>
<keyword evidence="2" id="KW-0812">Transmembrane</keyword>
<name>J0P5T7_9BACT</name>
<feature type="transmembrane region" description="Helical" evidence="2">
    <location>
        <begin position="221"/>
        <end position="240"/>
    </location>
</feature>
<dbReference type="RefSeq" id="WP_002658044.1">
    <property type="nucleotide sequence ID" value="NZ_JH719942.1"/>
</dbReference>